<organism evidence="1 2">
    <name type="scientific">Candidatus Roizmanbacteria bacterium CG_4_9_14_0_2_um_filter_39_13</name>
    <dbReference type="NCBI Taxonomy" id="1974839"/>
    <lineage>
        <taxon>Bacteria</taxon>
        <taxon>Candidatus Roizmaniibacteriota</taxon>
    </lineage>
</organism>
<evidence type="ECO:0000313" key="1">
    <source>
        <dbReference type="EMBL" id="PJC32689.1"/>
    </source>
</evidence>
<comment type="caution">
    <text evidence="1">The sequence shown here is derived from an EMBL/GenBank/DDBJ whole genome shotgun (WGS) entry which is preliminary data.</text>
</comment>
<accession>A0A2M8F077</accession>
<reference evidence="2" key="1">
    <citation type="submission" date="2017-09" db="EMBL/GenBank/DDBJ databases">
        <title>Depth-based differentiation of microbial function through sediment-hosted aquifers and enrichment of novel symbionts in the deep terrestrial subsurface.</title>
        <authorList>
            <person name="Probst A.J."/>
            <person name="Ladd B."/>
            <person name="Jarett J.K."/>
            <person name="Geller-Mcgrath D.E."/>
            <person name="Sieber C.M.K."/>
            <person name="Emerson J.B."/>
            <person name="Anantharaman K."/>
            <person name="Thomas B.C."/>
            <person name="Malmstrom R."/>
            <person name="Stieglmeier M."/>
            <person name="Klingl A."/>
            <person name="Woyke T."/>
            <person name="Ryan C.M."/>
            <person name="Banfield J.F."/>
        </authorList>
    </citation>
    <scope>NUCLEOTIDE SEQUENCE [LARGE SCALE GENOMIC DNA]</scope>
</reference>
<proteinExistence type="predicted"/>
<evidence type="ECO:0000313" key="2">
    <source>
        <dbReference type="Proteomes" id="UP000231383"/>
    </source>
</evidence>
<dbReference type="EMBL" id="PFSC01000072">
    <property type="protein sequence ID" value="PJC32689.1"/>
    <property type="molecule type" value="Genomic_DNA"/>
</dbReference>
<protein>
    <submittedName>
        <fullName evidence="1">Uncharacterized protein</fullName>
    </submittedName>
</protein>
<name>A0A2M8F077_9BACT</name>
<dbReference type="AlphaFoldDB" id="A0A2M8F077"/>
<sequence length="106" mass="11706">MRTFLLSAITLILVFLGAILMFIRGNSFITPSQIDPLSPTPLPTPVVIEMRYSDTPARVKPSISLECPQGAWINCMPGPNSPDKRCDKDYLDWAEINCPGFMGAAY</sequence>
<gene>
    <name evidence="1" type="ORF">CO051_02690</name>
</gene>
<dbReference type="Proteomes" id="UP000231383">
    <property type="component" value="Unassembled WGS sequence"/>
</dbReference>